<dbReference type="SUPFAM" id="SSF51161">
    <property type="entry name" value="Trimeric LpxA-like enzymes"/>
    <property type="match status" value="1"/>
</dbReference>
<dbReference type="KEGG" id="haz:A9404_04155"/>
<organism evidence="1 2">
    <name type="scientific">Halothiobacillus diazotrophicus</name>
    <dbReference type="NCBI Taxonomy" id="1860122"/>
    <lineage>
        <taxon>Bacteria</taxon>
        <taxon>Pseudomonadati</taxon>
        <taxon>Pseudomonadota</taxon>
        <taxon>Gammaproteobacteria</taxon>
        <taxon>Chromatiales</taxon>
        <taxon>Halothiobacillaceae</taxon>
        <taxon>Halothiobacillus</taxon>
    </lineage>
</organism>
<accession>A0A191ZFM0</accession>
<dbReference type="CDD" id="cd04645">
    <property type="entry name" value="LbH_gamma_CA_like"/>
    <property type="match status" value="1"/>
</dbReference>
<dbReference type="InterPro" id="IPR047324">
    <property type="entry name" value="LbH_gamma_CA-like"/>
</dbReference>
<dbReference type="EMBL" id="CP016027">
    <property type="protein sequence ID" value="ANJ66679.1"/>
    <property type="molecule type" value="Genomic_DNA"/>
</dbReference>
<protein>
    <submittedName>
        <fullName evidence="1">Gamma carbonic anhydrase family protein</fullName>
    </submittedName>
</protein>
<dbReference type="OrthoDB" id="9803036at2"/>
<dbReference type="PANTHER" id="PTHR13061:SF56">
    <property type="entry name" value="PROTEIN YRDA"/>
    <property type="match status" value="1"/>
</dbReference>
<dbReference type="RefSeq" id="WP_066098952.1">
    <property type="nucleotide sequence ID" value="NZ_CP016027.1"/>
</dbReference>
<dbReference type="Proteomes" id="UP000078596">
    <property type="component" value="Chromosome"/>
</dbReference>
<evidence type="ECO:0000313" key="2">
    <source>
        <dbReference type="Proteomes" id="UP000078596"/>
    </source>
</evidence>
<gene>
    <name evidence="1" type="ORF">A9404_04155</name>
</gene>
<reference evidence="1 2" key="1">
    <citation type="submission" date="2016-06" db="EMBL/GenBank/DDBJ databases">
        <title>Insight into the functional genes involving in sulfur oxidation in Pearl River water.</title>
        <authorList>
            <person name="Luo J."/>
            <person name="Tan X."/>
            <person name="Lin W."/>
        </authorList>
    </citation>
    <scope>NUCLEOTIDE SEQUENCE [LARGE SCALE GENOMIC DNA]</scope>
    <source>
        <strain evidence="1 2">LS2</strain>
    </source>
</reference>
<dbReference type="AlphaFoldDB" id="A0A191ZFM0"/>
<dbReference type="InterPro" id="IPR001451">
    <property type="entry name" value="Hexapep"/>
</dbReference>
<sequence length="183" mass="19587">MIRNFAQKSPILGADVWIDDTALVIGDVILAEGVSVWPMSVLRGDVNQIQIGQDTNLQDGVIVHVNQPSARHPDGSRCVVGDAVTVGHRATLHACTIGNLVLVGMGAIVLDDVVVEDEVIIGAGSVVSPGKTLESGFLYLGTPARKVRPLTEEERAYLPESARMYRQLARAHVDSKPMDATAR</sequence>
<dbReference type="Gene3D" id="2.160.10.10">
    <property type="entry name" value="Hexapeptide repeat proteins"/>
    <property type="match status" value="1"/>
</dbReference>
<dbReference type="InterPro" id="IPR050484">
    <property type="entry name" value="Transf_Hexapept/Carb_Anhydrase"/>
</dbReference>
<dbReference type="STRING" id="1860122.A9404_04155"/>
<dbReference type="PANTHER" id="PTHR13061">
    <property type="entry name" value="DYNACTIN SUBUNIT P25"/>
    <property type="match status" value="1"/>
</dbReference>
<evidence type="ECO:0000313" key="1">
    <source>
        <dbReference type="EMBL" id="ANJ66679.1"/>
    </source>
</evidence>
<dbReference type="Pfam" id="PF00132">
    <property type="entry name" value="Hexapep"/>
    <property type="match status" value="1"/>
</dbReference>
<proteinExistence type="predicted"/>
<keyword evidence="2" id="KW-1185">Reference proteome</keyword>
<dbReference type="InterPro" id="IPR011004">
    <property type="entry name" value="Trimer_LpxA-like_sf"/>
</dbReference>
<name>A0A191ZFM0_9GAMM</name>